<evidence type="ECO:0000259" key="2">
    <source>
        <dbReference type="SMART" id="SM00903"/>
    </source>
</evidence>
<dbReference type="Gene3D" id="2.30.110.10">
    <property type="entry name" value="Electron Transport, Fmn-binding Protein, Chain A"/>
    <property type="match status" value="1"/>
</dbReference>
<name>A0A1Q9A7F4_9HYPH</name>
<dbReference type="STRING" id="887144.BJF91_14575"/>
<reference evidence="4 5" key="1">
    <citation type="submission" date="2016-09" db="EMBL/GenBank/DDBJ databases">
        <title>Rhizobium oryziradicis sp. nov., isolated from the root of rice.</title>
        <authorList>
            <person name="Zhao J."/>
            <person name="Zhang X."/>
        </authorList>
    </citation>
    <scope>NUCLEOTIDE SEQUENCE [LARGE SCALE GENOMIC DNA]</scope>
    <source>
        <strain evidence="4 5">14971</strain>
    </source>
</reference>
<dbReference type="GO" id="GO:0010181">
    <property type="term" value="F:FMN binding"/>
    <property type="evidence" value="ECO:0007669"/>
    <property type="project" value="InterPro"/>
</dbReference>
<evidence type="ECO:0000313" key="5">
    <source>
        <dbReference type="Proteomes" id="UP000185598"/>
    </source>
</evidence>
<dbReference type="SUPFAM" id="SSF50475">
    <property type="entry name" value="FMN-binding split barrel"/>
    <property type="match status" value="1"/>
</dbReference>
<dbReference type="Proteomes" id="UP000185598">
    <property type="component" value="Unassembled WGS sequence"/>
</dbReference>
<comment type="caution">
    <text evidence="4">The sequence shown here is derived from an EMBL/GenBank/DDBJ whole genome shotgun (WGS) entry which is preliminary data.</text>
</comment>
<dbReference type="InterPro" id="IPR012349">
    <property type="entry name" value="Split_barrel_FMN-bd"/>
</dbReference>
<reference evidence="3 6" key="2">
    <citation type="submission" date="2020-08" db="EMBL/GenBank/DDBJ databases">
        <title>Genomic Encyclopedia of Type Strains, Phase IV (KMG-IV): sequencing the most valuable type-strain genomes for metagenomic binning, comparative biology and taxonomic classification.</title>
        <authorList>
            <person name="Goeker M."/>
        </authorList>
    </citation>
    <scope>NUCLEOTIDE SEQUENCE [LARGE SCALE GENOMIC DNA]</scope>
    <source>
        <strain evidence="3 6">DSM 100021</strain>
    </source>
</reference>
<dbReference type="AlphaFoldDB" id="A0A1Q9A7F4"/>
<dbReference type="InterPro" id="IPR050268">
    <property type="entry name" value="NADH-dep_flavin_reductase"/>
</dbReference>
<dbReference type="Proteomes" id="UP000544107">
    <property type="component" value="Unassembled WGS sequence"/>
</dbReference>
<dbReference type="OrthoDB" id="9789254at2"/>
<dbReference type="PANTHER" id="PTHR30466:SF1">
    <property type="entry name" value="FMN REDUCTASE (NADH) RUTF"/>
    <property type="match status" value="1"/>
</dbReference>
<proteinExistence type="predicted"/>
<dbReference type="InterPro" id="IPR002563">
    <property type="entry name" value="Flavin_Rdtase-like_dom"/>
</dbReference>
<evidence type="ECO:0000313" key="3">
    <source>
        <dbReference type="EMBL" id="MBB4008306.1"/>
    </source>
</evidence>
<protein>
    <submittedName>
        <fullName evidence="4">FMN reductase</fullName>
    </submittedName>
    <submittedName>
        <fullName evidence="3">Flavin reductase</fullName>
        <ecNumber evidence="3">1.5.1.-</ecNumber>
    </submittedName>
</protein>
<accession>A0A1Q9A7F4</accession>
<sequence>MNAIQPHFQPGDQVVDRDLFRNAMASVGAAVHIVTTDGVAGRAGFAATAMCSVSDTPPTLLVCLNRSSSVYDAFRSNGVLTVNTLNPSHVNLSGLFGGKTPMEDRFAGADWLEGVTGAPALADAIASFDCIIDSHVASGTHDVLLCRVLMVRQGEAGDGLAYHQRRYHRLGQTSLLDG</sequence>
<evidence type="ECO:0000313" key="6">
    <source>
        <dbReference type="Proteomes" id="UP000544107"/>
    </source>
</evidence>
<feature type="domain" description="Flavin reductase like" evidence="2">
    <location>
        <begin position="24"/>
        <end position="169"/>
    </location>
</feature>
<dbReference type="RefSeq" id="WP_075614394.1">
    <property type="nucleotide sequence ID" value="NZ_JACIED010000003.1"/>
</dbReference>
<evidence type="ECO:0000256" key="1">
    <source>
        <dbReference type="ARBA" id="ARBA00023002"/>
    </source>
</evidence>
<keyword evidence="5" id="KW-1185">Reference proteome</keyword>
<gene>
    <name evidence="4" type="ORF">BJF91_14575</name>
    <name evidence="3" type="ORF">GGQ71_002586</name>
</gene>
<evidence type="ECO:0000313" key="4">
    <source>
        <dbReference type="EMBL" id="OLP50503.1"/>
    </source>
</evidence>
<dbReference type="PANTHER" id="PTHR30466">
    <property type="entry name" value="FLAVIN REDUCTASE"/>
    <property type="match status" value="1"/>
</dbReference>
<dbReference type="GO" id="GO:0042602">
    <property type="term" value="F:riboflavin reductase (NADPH) activity"/>
    <property type="evidence" value="ECO:0007669"/>
    <property type="project" value="TreeGrafter"/>
</dbReference>
<dbReference type="EMBL" id="MKIN01000021">
    <property type="protein sequence ID" value="OLP50503.1"/>
    <property type="molecule type" value="Genomic_DNA"/>
</dbReference>
<keyword evidence="1 3" id="KW-0560">Oxidoreductase</keyword>
<dbReference type="Pfam" id="PF01613">
    <property type="entry name" value="Flavin_Reduct"/>
    <property type="match status" value="1"/>
</dbReference>
<organism evidence="4 5">
    <name type="scientific">Allorhizobium taibaishanense</name>
    <dbReference type="NCBI Taxonomy" id="887144"/>
    <lineage>
        <taxon>Bacteria</taxon>
        <taxon>Pseudomonadati</taxon>
        <taxon>Pseudomonadota</taxon>
        <taxon>Alphaproteobacteria</taxon>
        <taxon>Hyphomicrobiales</taxon>
        <taxon>Rhizobiaceae</taxon>
        <taxon>Rhizobium/Agrobacterium group</taxon>
        <taxon>Allorhizobium</taxon>
    </lineage>
</organism>
<dbReference type="SMART" id="SM00903">
    <property type="entry name" value="Flavin_Reduct"/>
    <property type="match status" value="1"/>
</dbReference>
<dbReference type="EMBL" id="JACIED010000003">
    <property type="protein sequence ID" value="MBB4008306.1"/>
    <property type="molecule type" value="Genomic_DNA"/>
</dbReference>
<dbReference type="EC" id="1.5.1.-" evidence="3"/>
<dbReference type="GO" id="GO:0006208">
    <property type="term" value="P:pyrimidine nucleobase catabolic process"/>
    <property type="evidence" value="ECO:0007669"/>
    <property type="project" value="TreeGrafter"/>
</dbReference>